<gene>
    <name evidence="1" type="ORF">WA026_021457</name>
</gene>
<name>A0AAW1UHA1_9CUCU</name>
<sequence length="93" mass="11227">MSDYFSSSDEDSEYMLDIVEIPKNVDYFEETVPLFSAEQYMEHFRLRPEKTEELAHRFATSEFYNWKEENAPKVSALKCRFLWFAGFILCFRK</sequence>
<reference evidence="1 2" key="1">
    <citation type="submission" date="2023-03" db="EMBL/GenBank/DDBJ databases">
        <title>Genome insight into feeding habits of ladybird beetles.</title>
        <authorList>
            <person name="Li H.-S."/>
            <person name="Huang Y.-H."/>
            <person name="Pang H."/>
        </authorList>
    </citation>
    <scope>NUCLEOTIDE SEQUENCE [LARGE SCALE GENOMIC DNA]</scope>
    <source>
        <strain evidence="1">SYSU_2023b</strain>
        <tissue evidence="1">Whole body</tissue>
    </source>
</reference>
<keyword evidence="2" id="KW-1185">Reference proteome</keyword>
<protein>
    <submittedName>
        <fullName evidence="1">Uncharacterized protein</fullName>
    </submittedName>
</protein>
<dbReference type="EMBL" id="JARQZJ010000076">
    <property type="protein sequence ID" value="KAK9882424.1"/>
    <property type="molecule type" value="Genomic_DNA"/>
</dbReference>
<dbReference type="Proteomes" id="UP001431783">
    <property type="component" value="Unassembled WGS sequence"/>
</dbReference>
<comment type="caution">
    <text evidence="1">The sequence shown here is derived from an EMBL/GenBank/DDBJ whole genome shotgun (WGS) entry which is preliminary data.</text>
</comment>
<evidence type="ECO:0000313" key="1">
    <source>
        <dbReference type="EMBL" id="KAK9882424.1"/>
    </source>
</evidence>
<organism evidence="1 2">
    <name type="scientific">Henosepilachna vigintioctopunctata</name>
    <dbReference type="NCBI Taxonomy" id="420089"/>
    <lineage>
        <taxon>Eukaryota</taxon>
        <taxon>Metazoa</taxon>
        <taxon>Ecdysozoa</taxon>
        <taxon>Arthropoda</taxon>
        <taxon>Hexapoda</taxon>
        <taxon>Insecta</taxon>
        <taxon>Pterygota</taxon>
        <taxon>Neoptera</taxon>
        <taxon>Endopterygota</taxon>
        <taxon>Coleoptera</taxon>
        <taxon>Polyphaga</taxon>
        <taxon>Cucujiformia</taxon>
        <taxon>Coccinelloidea</taxon>
        <taxon>Coccinellidae</taxon>
        <taxon>Epilachninae</taxon>
        <taxon>Epilachnini</taxon>
        <taxon>Henosepilachna</taxon>
    </lineage>
</organism>
<evidence type="ECO:0000313" key="2">
    <source>
        <dbReference type="Proteomes" id="UP001431783"/>
    </source>
</evidence>
<accession>A0AAW1UHA1</accession>
<proteinExistence type="predicted"/>
<dbReference type="AlphaFoldDB" id="A0AAW1UHA1"/>